<dbReference type="OrthoDB" id="3357408at2759"/>
<sequence length="258" mass="29301">MALDLIRAQILALFFTGIFLGFHLILSVMTLWAQIWANPARGRKTNWILVAISLVIGTIGILNAALDVYVNMWALTTENLEKVDEIVPSIIGDTVLTYRCWIVYERRWKAVIISIILWISAVTFAVFVVVKSALVQYVTRHIRSQWQAVGQTKLTYVNRIIIESGLIYTISAIIFLFTAIVQSNAIYITGDCASWRRPDMESHIRRRDPPVLKFTKFRARSMHAPQSFETLESTAAGSVQWRASVVPPGHWPLRVLDT</sequence>
<gene>
    <name evidence="2" type="ORF">CERSUDRAFT_73577</name>
</gene>
<feature type="transmembrane region" description="Helical" evidence="1">
    <location>
        <begin position="166"/>
        <end position="187"/>
    </location>
</feature>
<evidence type="ECO:0000256" key="1">
    <source>
        <dbReference type="SAM" id="Phobius"/>
    </source>
</evidence>
<feature type="transmembrane region" description="Helical" evidence="1">
    <location>
        <begin position="47"/>
        <end position="66"/>
    </location>
</feature>
<dbReference type="EMBL" id="KB445796">
    <property type="protein sequence ID" value="EMD37748.1"/>
    <property type="molecule type" value="Genomic_DNA"/>
</dbReference>
<evidence type="ECO:0000313" key="2">
    <source>
        <dbReference type="EMBL" id="EMD37748.1"/>
    </source>
</evidence>
<keyword evidence="1" id="KW-0812">Transmembrane</keyword>
<keyword evidence="1" id="KW-1133">Transmembrane helix</keyword>
<name>M2QL41_CERS8</name>
<protein>
    <submittedName>
        <fullName evidence="2">Uncharacterized protein</fullName>
    </submittedName>
</protein>
<dbReference type="HOGENOM" id="CLU_1077692_0_0_1"/>
<accession>M2QL41</accession>
<organism evidence="2 3">
    <name type="scientific">Ceriporiopsis subvermispora (strain B)</name>
    <name type="common">White-rot fungus</name>
    <name type="synonym">Gelatoporia subvermispora</name>
    <dbReference type="NCBI Taxonomy" id="914234"/>
    <lineage>
        <taxon>Eukaryota</taxon>
        <taxon>Fungi</taxon>
        <taxon>Dikarya</taxon>
        <taxon>Basidiomycota</taxon>
        <taxon>Agaricomycotina</taxon>
        <taxon>Agaricomycetes</taxon>
        <taxon>Polyporales</taxon>
        <taxon>Gelatoporiaceae</taxon>
        <taxon>Gelatoporia</taxon>
    </lineage>
</organism>
<feature type="transmembrane region" description="Helical" evidence="1">
    <location>
        <begin position="111"/>
        <end position="130"/>
    </location>
</feature>
<keyword evidence="1" id="KW-0472">Membrane</keyword>
<dbReference type="Proteomes" id="UP000016930">
    <property type="component" value="Unassembled WGS sequence"/>
</dbReference>
<dbReference type="AlphaFoldDB" id="M2QL41"/>
<feature type="transmembrane region" description="Helical" evidence="1">
    <location>
        <begin position="12"/>
        <end position="35"/>
    </location>
</feature>
<keyword evidence="3" id="KW-1185">Reference proteome</keyword>
<reference evidence="2 3" key="1">
    <citation type="journal article" date="2012" name="Proc. Natl. Acad. Sci. U.S.A.">
        <title>Comparative genomics of Ceriporiopsis subvermispora and Phanerochaete chrysosporium provide insight into selective ligninolysis.</title>
        <authorList>
            <person name="Fernandez-Fueyo E."/>
            <person name="Ruiz-Duenas F.J."/>
            <person name="Ferreira P."/>
            <person name="Floudas D."/>
            <person name="Hibbett D.S."/>
            <person name="Canessa P."/>
            <person name="Larrondo L.F."/>
            <person name="James T.Y."/>
            <person name="Seelenfreund D."/>
            <person name="Lobos S."/>
            <person name="Polanco R."/>
            <person name="Tello M."/>
            <person name="Honda Y."/>
            <person name="Watanabe T."/>
            <person name="Watanabe T."/>
            <person name="Ryu J.S."/>
            <person name="Kubicek C.P."/>
            <person name="Schmoll M."/>
            <person name="Gaskell J."/>
            <person name="Hammel K.E."/>
            <person name="St John F.J."/>
            <person name="Vanden Wymelenberg A."/>
            <person name="Sabat G."/>
            <person name="Splinter BonDurant S."/>
            <person name="Syed K."/>
            <person name="Yadav J.S."/>
            <person name="Doddapaneni H."/>
            <person name="Subramanian V."/>
            <person name="Lavin J.L."/>
            <person name="Oguiza J.A."/>
            <person name="Perez G."/>
            <person name="Pisabarro A.G."/>
            <person name="Ramirez L."/>
            <person name="Santoyo F."/>
            <person name="Master E."/>
            <person name="Coutinho P.M."/>
            <person name="Henrissat B."/>
            <person name="Lombard V."/>
            <person name="Magnuson J.K."/>
            <person name="Kuees U."/>
            <person name="Hori C."/>
            <person name="Igarashi K."/>
            <person name="Samejima M."/>
            <person name="Held B.W."/>
            <person name="Barry K.W."/>
            <person name="LaButti K.M."/>
            <person name="Lapidus A."/>
            <person name="Lindquist E.A."/>
            <person name="Lucas S.M."/>
            <person name="Riley R."/>
            <person name="Salamov A.A."/>
            <person name="Hoffmeister D."/>
            <person name="Schwenk D."/>
            <person name="Hadar Y."/>
            <person name="Yarden O."/>
            <person name="de Vries R.P."/>
            <person name="Wiebenga A."/>
            <person name="Stenlid J."/>
            <person name="Eastwood D."/>
            <person name="Grigoriev I.V."/>
            <person name="Berka R.M."/>
            <person name="Blanchette R.A."/>
            <person name="Kersten P."/>
            <person name="Martinez A.T."/>
            <person name="Vicuna R."/>
            <person name="Cullen D."/>
        </authorList>
    </citation>
    <scope>NUCLEOTIDE SEQUENCE [LARGE SCALE GENOMIC DNA]</scope>
    <source>
        <strain evidence="2 3">B</strain>
    </source>
</reference>
<proteinExistence type="predicted"/>
<evidence type="ECO:0000313" key="3">
    <source>
        <dbReference type="Proteomes" id="UP000016930"/>
    </source>
</evidence>